<dbReference type="PANTHER" id="PTHR21197">
    <property type="entry name" value="UDP-GALACTOPYRANOSE MUTASE"/>
    <property type="match status" value="1"/>
</dbReference>
<keyword evidence="3" id="KW-0285">Flavoprotein</keyword>
<dbReference type="InterPro" id="IPR004379">
    <property type="entry name" value="UDP-GALP_mutase"/>
</dbReference>
<protein>
    <submittedName>
        <fullName evidence="7">UDP-galactopyranose mutase</fullName>
        <ecNumber evidence="7">5.4.99.9</ecNumber>
    </submittedName>
</protein>
<evidence type="ECO:0000259" key="6">
    <source>
        <dbReference type="Pfam" id="PF03275"/>
    </source>
</evidence>
<dbReference type="Pfam" id="PF13450">
    <property type="entry name" value="NAD_binding_8"/>
    <property type="match status" value="1"/>
</dbReference>
<dbReference type="Pfam" id="PF03275">
    <property type="entry name" value="GLF"/>
    <property type="match status" value="1"/>
</dbReference>
<name>A0A4U8T965_9HELI</name>
<keyword evidence="4" id="KW-0274">FAD</keyword>
<evidence type="ECO:0000313" key="8">
    <source>
        <dbReference type="Proteomes" id="UP000029733"/>
    </source>
</evidence>
<dbReference type="GO" id="GO:0008767">
    <property type="term" value="F:UDP-galactopyranose mutase activity"/>
    <property type="evidence" value="ECO:0007669"/>
    <property type="project" value="UniProtKB-EC"/>
</dbReference>
<comment type="caution">
    <text evidence="7">The sequence shown here is derived from an EMBL/GenBank/DDBJ whole genome shotgun (WGS) entry which is preliminary data.</text>
</comment>
<dbReference type="GO" id="GO:0005829">
    <property type="term" value="C:cytosol"/>
    <property type="evidence" value="ECO:0007669"/>
    <property type="project" value="TreeGrafter"/>
</dbReference>
<dbReference type="InterPro" id="IPR015899">
    <property type="entry name" value="UDP-GalPyranose_mutase_C"/>
</dbReference>
<dbReference type="RefSeq" id="WP_034356488.1">
    <property type="nucleotide sequence ID" value="NZ_JRPR02000005.1"/>
</dbReference>
<feature type="domain" description="UDP-galactopyranose mutase C-terminal" evidence="6">
    <location>
        <begin position="147"/>
        <end position="349"/>
    </location>
</feature>
<evidence type="ECO:0000256" key="2">
    <source>
        <dbReference type="ARBA" id="ARBA00009321"/>
    </source>
</evidence>
<gene>
    <name evidence="7" type="primary">glf</name>
    <name evidence="7" type="ORF">LS71_006750</name>
</gene>
<dbReference type="STRING" id="1677920.LS71_08375"/>
<dbReference type="GO" id="GO:0050660">
    <property type="term" value="F:flavin adenine dinucleotide binding"/>
    <property type="evidence" value="ECO:0007669"/>
    <property type="project" value="TreeGrafter"/>
</dbReference>
<organism evidence="7 8">
    <name type="scientific">Helicobacter jaachi</name>
    <dbReference type="NCBI Taxonomy" id="1677920"/>
    <lineage>
        <taxon>Bacteria</taxon>
        <taxon>Pseudomonadati</taxon>
        <taxon>Campylobacterota</taxon>
        <taxon>Epsilonproteobacteria</taxon>
        <taxon>Campylobacterales</taxon>
        <taxon>Helicobacteraceae</taxon>
        <taxon>Helicobacter</taxon>
    </lineage>
</organism>
<dbReference type="SUPFAM" id="SSF51971">
    <property type="entry name" value="Nucleotide-binding domain"/>
    <property type="match status" value="1"/>
</dbReference>
<dbReference type="PANTHER" id="PTHR21197:SF0">
    <property type="entry name" value="UDP-GALACTOPYRANOSE MUTASE"/>
    <property type="match status" value="1"/>
</dbReference>
<evidence type="ECO:0000313" key="7">
    <source>
        <dbReference type="EMBL" id="TLD96173.1"/>
    </source>
</evidence>
<comment type="similarity">
    <text evidence="2">Belongs to the UDP-galactopyranose/dTDP-fucopyranose mutase family.</text>
</comment>
<evidence type="ECO:0000256" key="4">
    <source>
        <dbReference type="ARBA" id="ARBA00022827"/>
    </source>
</evidence>
<accession>A0A4U8T965</accession>
<dbReference type="EC" id="5.4.99.9" evidence="7"/>
<dbReference type="AlphaFoldDB" id="A0A4U8T965"/>
<keyword evidence="8" id="KW-1185">Reference proteome</keyword>
<keyword evidence="5 7" id="KW-0413">Isomerase</keyword>
<comment type="cofactor">
    <cofactor evidence="1">
        <name>FAD</name>
        <dbReference type="ChEBI" id="CHEBI:57692"/>
    </cofactor>
</comment>
<evidence type="ECO:0000256" key="5">
    <source>
        <dbReference type="ARBA" id="ARBA00023235"/>
    </source>
</evidence>
<dbReference type="Gene3D" id="3.40.50.720">
    <property type="entry name" value="NAD(P)-binding Rossmann-like Domain"/>
    <property type="match status" value="3"/>
</dbReference>
<dbReference type="OrthoDB" id="9769600at2"/>
<dbReference type="NCBIfam" id="TIGR00031">
    <property type="entry name" value="UDP-GALP_mutase"/>
    <property type="match status" value="1"/>
</dbReference>
<dbReference type="Proteomes" id="UP000029733">
    <property type="component" value="Unassembled WGS sequence"/>
</dbReference>
<proteinExistence type="inferred from homology"/>
<reference evidence="7 8" key="1">
    <citation type="journal article" date="2014" name="Genome Announc.">
        <title>Draft genome sequences of eight enterohepatic helicobacter species isolated from both laboratory and wild rodents.</title>
        <authorList>
            <person name="Sheh A."/>
            <person name="Shen Z."/>
            <person name="Fox J.G."/>
        </authorList>
    </citation>
    <scope>NUCLEOTIDE SEQUENCE [LARGE SCALE GENOMIC DNA]</scope>
    <source>
        <strain evidence="7 8">MIT 09-6949</strain>
    </source>
</reference>
<dbReference type="SUPFAM" id="SSF54373">
    <property type="entry name" value="FAD-linked reductases, C-terminal domain"/>
    <property type="match status" value="1"/>
</dbReference>
<dbReference type="EMBL" id="JRPR02000005">
    <property type="protein sequence ID" value="TLD96173.1"/>
    <property type="molecule type" value="Genomic_DNA"/>
</dbReference>
<evidence type="ECO:0000256" key="3">
    <source>
        <dbReference type="ARBA" id="ARBA00022630"/>
    </source>
</evidence>
<evidence type="ECO:0000256" key="1">
    <source>
        <dbReference type="ARBA" id="ARBA00001974"/>
    </source>
</evidence>
<sequence>MRNLIVGAGLSGLTLAERLANVKGERVVVIDRRNHIGGNVYDYDEGGILVHKYGTHIFHTNDLRVWQYVNGFARFYPYMHQVKALIDGQFVPVPFNLNSLYMLFPTQMAQNIESSLLKHYQYGQKVSILELKKVKELAFLSEFIYEKVFLHYTLKQWQCTPEELSESVFKRVPIYVSKDNSYFQDRFQGIPLEGYSKMCQNMCASELIELELGCDFKDLESSFVKGFDRIFYSGGIDEYFDYALGELPYRSLEFDFVRFEREYFQSGAVINYPNNYDYTRIGEYKYFLDAKTPHTIVSFEYPKAWARGLERYYPVPNAHTSALYEAYTKKAREQDARVHFIGRLGEYAYYDMDKVIARALDIFAQL</sequence>